<name>A0A7G8BPK8_9BACT</name>
<accession>A0A7G8BPK8</accession>
<reference evidence="1 2" key="1">
    <citation type="submission" date="2020-08" db="EMBL/GenBank/DDBJ databases">
        <title>Edaphobacter telluris sp. nov. and Acidobacterium dinghuensis sp. nov., two acidobacteria isolated from forest soil.</title>
        <authorList>
            <person name="Fu J."/>
            <person name="Qiu L."/>
        </authorList>
    </citation>
    <scope>NUCLEOTIDE SEQUENCE [LARGE SCALE GENOMIC DNA]</scope>
    <source>
        <strain evidence="1">4Y35</strain>
    </source>
</reference>
<dbReference type="SUPFAM" id="SSF47336">
    <property type="entry name" value="ACP-like"/>
    <property type="match status" value="1"/>
</dbReference>
<evidence type="ECO:0000313" key="2">
    <source>
        <dbReference type="Proteomes" id="UP000515312"/>
    </source>
</evidence>
<gene>
    <name evidence="1" type="ORF">H7849_11635</name>
</gene>
<dbReference type="KEGG" id="adin:H7849_11635"/>
<protein>
    <submittedName>
        <fullName evidence="1">Acyl carrier protein</fullName>
    </submittedName>
</protein>
<dbReference type="Proteomes" id="UP000515312">
    <property type="component" value="Chromosome"/>
</dbReference>
<proteinExistence type="predicted"/>
<dbReference type="InterPro" id="IPR036736">
    <property type="entry name" value="ACP-like_sf"/>
</dbReference>
<dbReference type="EMBL" id="CP060394">
    <property type="protein sequence ID" value="QNI34478.1"/>
    <property type="molecule type" value="Genomic_DNA"/>
</dbReference>
<evidence type="ECO:0000313" key="1">
    <source>
        <dbReference type="EMBL" id="QNI34478.1"/>
    </source>
</evidence>
<dbReference type="AlphaFoldDB" id="A0A7G8BPK8"/>
<sequence>MNVRSTIADQFIQVAQEQGLQLAALTDDLELLESGLDSLCFAIVVARLESELGFDPLSTSEDAIFPVTFGEFVHFYENAAR</sequence>
<organism evidence="1 2">
    <name type="scientific">Alloacidobacterium dinghuense</name>
    <dbReference type="NCBI Taxonomy" id="2763107"/>
    <lineage>
        <taxon>Bacteria</taxon>
        <taxon>Pseudomonadati</taxon>
        <taxon>Acidobacteriota</taxon>
        <taxon>Terriglobia</taxon>
        <taxon>Terriglobales</taxon>
        <taxon>Acidobacteriaceae</taxon>
        <taxon>Alloacidobacterium</taxon>
    </lineage>
</organism>
<keyword evidence="2" id="KW-1185">Reference proteome</keyword>
<dbReference type="RefSeq" id="WP_186746689.1">
    <property type="nucleotide sequence ID" value="NZ_CP060394.1"/>
</dbReference>